<dbReference type="CDD" id="cd02440">
    <property type="entry name" value="AdoMet_MTases"/>
    <property type="match status" value="1"/>
</dbReference>
<dbReference type="Pfam" id="PF05175">
    <property type="entry name" value="MTS"/>
    <property type="match status" value="1"/>
</dbReference>
<feature type="domain" description="Methyltransferase small" evidence="1">
    <location>
        <begin position="23"/>
        <end position="178"/>
    </location>
</feature>
<dbReference type="EMBL" id="JAHLFQ010000090">
    <property type="protein sequence ID" value="MBU3803954.1"/>
    <property type="molecule type" value="Genomic_DNA"/>
</dbReference>
<dbReference type="Gene3D" id="3.40.50.150">
    <property type="entry name" value="Vaccinia Virus protein VP39"/>
    <property type="match status" value="1"/>
</dbReference>
<comment type="caution">
    <text evidence="2">The sequence shown here is derived from an EMBL/GenBank/DDBJ whole genome shotgun (WGS) entry which is preliminary data.</text>
</comment>
<reference evidence="2" key="1">
    <citation type="journal article" date="2021" name="PeerJ">
        <title>Extensive microbial diversity within the chicken gut microbiome revealed by metagenomics and culture.</title>
        <authorList>
            <person name="Gilroy R."/>
            <person name="Ravi A."/>
            <person name="Getino M."/>
            <person name="Pursley I."/>
            <person name="Horton D.L."/>
            <person name="Alikhan N.F."/>
            <person name="Baker D."/>
            <person name="Gharbi K."/>
            <person name="Hall N."/>
            <person name="Watson M."/>
            <person name="Adriaenssens E.M."/>
            <person name="Foster-Nyarko E."/>
            <person name="Jarju S."/>
            <person name="Secka A."/>
            <person name="Antonio M."/>
            <person name="Oren A."/>
            <person name="Chaudhuri R.R."/>
            <person name="La Ragione R."/>
            <person name="Hildebrand F."/>
            <person name="Pallen M.J."/>
        </authorList>
    </citation>
    <scope>NUCLEOTIDE SEQUENCE</scope>
    <source>
        <strain evidence="2">B5-657</strain>
    </source>
</reference>
<protein>
    <submittedName>
        <fullName evidence="2">tRNA1(Val) (Adenine(37)-N6)-methyltransferase</fullName>
    </submittedName>
</protein>
<dbReference type="Proteomes" id="UP000824229">
    <property type="component" value="Unassembled WGS sequence"/>
</dbReference>
<name>A0A9E2KBV5_9FIRM</name>
<sequence>MKDSTLVRSNERVDDLERNGYQLIQNPEVFCFGIDAILLAHFAKVSSAKQKILDIGTGTGIIPIVMHAIYQKGNFTGIDIQEEMIEMASRSVLLNEIQENVTMKVMDVKAYKSYFNAGHFDIITCNPPYMKGHAGLKNEHPSKTIARHEVACTLEDIIEAAGYMLKYGGKLCMIHRPHRLVDIFTSMRQNKIEPKVMRMVYPKLGKAPTMVLVEGVKNGNPELRVQPPLFVYNEDGTYTEDILEIYGKKGRRENLSPTDTQE</sequence>
<dbReference type="InterPro" id="IPR029063">
    <property type="entry name" value="SAM-dependent_MTases_sf"/>
</dbReference>
<proteinExistence type="predicted"/>
<dbReference type="InterPro" id="IPR050210">
    <property type="entry name" value="tRNA_Adenine-N(6)_MTase"/>
</dbReference>
<gene>
    <name evidence="2" type="ORF">H9872_04265</name>
</gene>
<dbReference type="InterPro" id="IPR007848">
    <property type="entry name" value="Small_mtfrase_dom"/>
</dbReference>
<dbReference type="PANTHER" id="PTHR47739:SF1">
    <property type="entry name" value="TRNA1(VAL) (ADENINE(37)-N6)-METHYLTRANSFERASE"/>
    <property type="match status" value="1"/>
</dbReference>
<evidence type="ECO:0000259" key="1">
    <source>
        <dbReference type="Pfam" id="PF05175"/>
    </source>
</evidence>
<dbReference type="PANTHER" id="PTHR47739">
    <property type="entry name" value="TRNA1(VAL) (ADENINE(37)-N6)-METHYLTRANSFERASE"/>
    <property type="match status" value="1"/>
</dbReference>
<dbReference type="GO" id="GO:0008168">
    <property type="term" value="F:methyltransferase activity"/>
    <property type="evidence" value="ECO:0007669"/>
    <property type="project" value="InterPro"/>
</dbReference>
<organism evidence="2 3">
    <name type="scientific">Candidatus Cellulosilyticum pullistercoris</name>
    <dbReference type="NCBI Taxonomy" id="2838521"/>
    <lineage>
        <taxon>Bacteria</taxon>
        <taxon>Bacillati</taxon>
        <taxon>Bacillota</taxon>
        <taxon>Clostridia</taxon>
        <taxon>Lachnospirales</taxon>
        <taxon>Cellulosilyticaceae</taxon>
        <taxon>Cellulosilyticum</taxon>
    </lineage>
</organism>
<reference evidence="2" key="2">
    <citation type="submission" date="2021-04" db="EMBL/GenBank/DDBJ databases">
        <authorList>
            <person name="Gilroy R."/>
        </authorList>
    </citation>
    <scope>NUCLEOTIDE SEQUENCE</scope>
    <source>
        <strain evidence="2">B5-657</strain>
    </source>
</reference>
<dbReference type="AlphaFoldDB" id="A0A9E2KBV5"/>
<accession>A0A9E2KBV5</accession>
<dbReference type="SUPFAM" id="SSF53335">
    <property type="entry name" value="S-adenosyl-L-methionine-dependent methyltransferases"/>
    <property type="match status" value="1"/>
</dbReference>
<evidence type="ECO:0000313" key="2">
    <source>
        <dbReference type="EMBL" id="MBU3803954.1"/>
    </source>
</evidence>
<evidence type="ECO:0000313" key="3">
    <source>
        <dbReference type="Proteomes" id="UP000824229"/>
    </source>
</evidence>